<proteinExistence type="predicted"/>
<sequence>MIRQTLLNTSDQFAVPACVGVFAGYLGYDNLTATALIEIDDELFYRPGDLVHMNDNGLLHYHGRKDHQVKLRGQRTELD</sequence>
<reference evidence="1" key="1">
    <citation type="submission" date="2021-02" db="EMBL/GenBank/DDBJ databases">
        <authorList>
            <person name="Nowell W R."/>
        </authorList>
    </citation>
    <scope>NUCLEOTIDE SEQUENCE</scope>
</reference>
<dbReference type="EMBL" id="CAJNOG010000730">
    <property type="protein sequence ID" value="CAF1345902.1"/>
    <property type="molecule type" value="Genomic_DNA"/>
</dbReference>
<organism evidence="1 3">
    <name type="scientific">Adineta steineri</name>
    <dbReference type="NCBI Taxonomy" id="433720"/>
    <lineage>
        <taxon>Eukaryota</taxon>
        <taxon>Metazoa</taxon>
        <taxon>Spiralia</taxon>
        <taxon>Gnathifera</taxon>
        <taxon>Rotifera</taxon>
        <taxon>Eurotatoria</taxon>
        <taxon>Bdelloidea</taxon>
        <taxon>Adinetida</taxon>
        <taxon>Adinetidae</taxon>
        <taxon>Adineta</taxon>
    </lineage>
</organism>
<dbReference type="GO" id="GO:0043041">
    <property type="term" value="P:amino acid activation for nonribosomal peptide biosynthetic process"/>
    <property type="evidence" value="ECO:0007669"/>
    <property type="project" value="TreeGrafter"/>
</dbReference>
<dbReference type="AlphaFoldDB" id="A0A815H1U3"/>
<dbReference type="Proteomes" id="UP000663844">
    <property type="component" value="Unassembled WGS sequence"/>
</dbReference>
<name>A0A815H1U3_9BILA</name>
<dbReference type="GO" id="GO:0031177">
    <property type="term" value="F:phosphopantetheine binding"/>
    <property type="evidence" value="ECO:0007669"/>
    <property type="project" value="TreeGrafter"/>
</dbReference>
<gene>
    <name evidence="1" type="ORF">JYZ213_LOCUS34760</name>
    <name evidence="2" type="ORF">OXD698_LOCUS34090</name>
</gene>
<dbReference type="Gene3D" id="3.40.50.12780">
    <property type="entry name" value="N-terminal domain of ligase-like"/>
    <property type="match status" value="1"/>
</dbReference>
<dbReference type="EMBL" id="CAJOAZ010004843">
    <property type="protein sequence ID" value="CAF4077470.1"/>
    <property type="molecule type" value="Genomic_DNA"/>
</dbReference>
<dbReference type="PANTHER" id="PTHR45527:SF1">
    <property type="entry name" value="FATTY ACID SYNTHASE"/>
    <property type="match status" value="1"/>
</dbReference>
<dbReference type="SUPFAM" id="SSF56801">
    <property type="entry name" value="Acetyl-CoA synthetase-like"/>
    <property type="match status" value="1"/>
</dbReference>
<comment type="caution">
    <text evidence="1">The sequence shown here is derived from an EMBL/GenBank/DDBJ whole genome shotgun (WGS) entry which is preliminary data.</text>
</comment>
<dbReference type="PANTHER" id="PTHR45527">
    <property type="entry name" value="NONRIBOSOMAL PEPTIDE SYNTHETASE"/>
    <property type="match status" value="1"/>
</dbReference>
<dbReference type="Proteomes" id="UP000663845">
    <property type="component" value="Unassembled WGS sequence"/>
</dbReference>
<dbReference type="GO" id="GO:0005737">
    <property type="term" value="C:cytoplasm"/>
    <property type="evidence" value="ECO:0007669"/>
    <property type="project" value="TreeGrafter"/>
</dbReference>
<evidence type="ECO:0000313" key="3">
    <source>
        <dbReference type="Proteomes" id="UP000663845"/>
    </source>
</evidence>
<evidence type="ECO:0000313" key="1">
    <source>
        <dbReference type="EMBL" id="CAF1345902.1"/>
    </source>
</evidence>
<accession>A0A815H1U3</accession>
<protein>
    <submittedName>
        <fullName evidence="1">Uncharacterized protein</fullName>
    </submittedName>
</protein>
<dbReference type="GO" id="GO:0044550">
    <property type="term" value="P:secondary metabolite biosynthetic process"/>
    <property type="evidence" value="ECO:0007669"/>
    <property type="project" value="TreeGrafter"/>
</dbReference>
<dbReference type="InterPro" id="IPR042099">
    <property type="entry name" value="ANL_N_sf"/>
</dbReference>
<evidence type="ECO:0000313" key="2">
    <source>
        <dbReference type="EMBL" id="CAF4077470.1"/>
    </source>
</evidence>